<keyword evidence="4" id="KW-1185">Reference proteome</keyword>
<feature type="transmembrane region" description="Helical" evidence="2">
    <location>
        <begin position="174"/>
        <end position="195"/>
    </location>
</feature>
<dbReference type="Proteomes" id="UP001060336">
    <property type="component" value="Chromosome"/>
</dbReference>
<proteinExistence type="predicted"/>
<evidence type="ECO:0000256" key="2">
    <source>
        <dbReference type="SAM" id="Phobius"/>
    </source>
</evidence>
<evidence type="ECO:0000313" key="4">
    <source>
        <dbReference type="Proteomes" id="UP001060336"/>
    </source>
</evidence>
<dbReference type="EMBL" id="CP102480">
    <property type="protein sequence ID" value="UUX49584.1"/>
    <property type="molecule type" value="Genomic_DNA"/>
</dbReference>
<reference evidence="3" key="1">
    <citation type="submission" date="2022-08" db="EMBL/GenBank/DDBJ databases">
        <title>Nisaea acidiphila sp. nov., isolated from a marine algal debris and emended description of the genus Nisaea Urios et al. 2008.</title>
        <authorList>
            <person name="Kwon K."/>
        </authorList>
    </citation>
    <scope>NUCLEOTIDE SEQUENCE</scope>
    <source>
        <strain evidence="3">MEBiC11861</strain>
    </source>
</reference>
<keyword evidence="2" id="KW-0812">Transmembrane</keyword>
<evidence type="ECO:0000313" key="3">
    <source>
        <dbReference type="EMBL" id="UUX49584.1"/>
    </source>
</evidence>
<gene>
    <name evidence="3" type="ORF">NUH88_19560</name>
</gene>
<protein>
    <submittedName>
        <fullName evidence="3">Uncharacterized protein</fullName>
    </submittedName>
</protein>
<dbReference type="AlphaFoldDB" id="A0A9J7AQA7"/>
<feature type="compositionally biased region" description="Acidic residues" evidence="1">
    <location>
        <begin position="119"/>
        <end position="128"/>
    </location>
</feature>
<keyword evidence="2" id="KW-1133">Transmembrane helix</keyword>
<feature type="region of interest" description="Disordered" evidence="1">
    <location>
        <begin position="113"/>
        <end position="164"/>
    </location>
</feature>
<accession>A0A9J7AQA7</accession>
<dbReference type="RefSeq" id="WP_257768340.1">
    <property type="nucleotide sequence ID" value="NZ_CP102480.1"/>
</dbReference>
<name>A0A9J7AQA7_9PROT</name>
<dbReference type="KEGG" id="naci:NUH88_19560"/>
<organism evidence="3 4">
    <name type="scientific">Nisaea acidiphila</name>
    <dbReference type="NCBI Taxonomy" id="1862145"/>
    <lineage>
        <taxon>Bacteria</taxon>
        <taxon>Pseudomonadati</taxon>
        <taxon>Pseudomonadota</taxon>
        <taxon>Alphaproteobacteria</taxon>
        <taxon>Rhodospirillales</taxon>
        <taxon>Thalassobaculaceae</taxon>
        <taxon>Nisaea</taxon>
    </lineage>
</organism>
<keyword evidence="2" id="KW-0472">Membrane</keyword>
<evidence type="ECO:0000256" key="1">
    <source>
        <dbReference type="SAM" id="MobiDB-lite"/>
    </source>
</evidence>
<sequence length="348" mass="38296">MKRYAHYFLQSRPATARGGHWETVEQARAYSVLKSGLAREIANDRDAEIRLVGAYHDDASGEWQYAQLFYLDQGSMDLPGIAAADVEDNRPGFDHDAIDGFGTGNAHEDEIAEPHYEPEPEPEPEEAEPETREGLPWASGGTGGADEPDPYEELPPVFRKPMPKKRRPSPIRTLILLLLVLLLAGGVASAVLLYLQHPAILSLADKAGLGDYARMFPHASMSHDESMETPMDAPPAVMPLTTGNVVTYKGIAPSLVGRWSPDNCAENYVVFTDDGYTVTREGKTSPEIVEITETMEDDFQFYLRRTPTLVEHLQKLGPNDIQMAGSTGTAGFMPSGNTIQILNRCPRQ</sequence>